<dbReference type="STRING" id="1177179.A11A3_03164"/>
<keyword evidence="2" id="KW-0812">Transmembrane</keyword>
<sequence length="245" mass="27456">MAAKPRSRTGIDDVTLVPVSPSEQKRRRIRNAIILLVLAVLLFAGGLWLGAGGALDASEHNQRLRNQVHELQEELDKARNQLAVYRTDAQVNKQAGEQVRDQLKTLRDQVAELEEAVAFYKNVMAPGDQETGLRIEKMDVQPDGSGDGYTYKLVLVQAGDNRNRRYLSGDVTLRLVGSTADGKPVSYTGSQWLDDESETRFQFRYFQELSGHFRVPEGVAVKAIDVEAETSGRQRSRAEKTLKWQ</sequence>
<feature type="transmembrane region" description="Helical" evidence="2">
    <location>
        <begin position="32"/>
        <end position="55"/>
    </location>
</feature>
<reference evidence="3 4" key="1">
    <citation type="journal article" date="2012" name="J. Bacteriol.">
        <title>Genome Sequence of the Alkane-Degrading Bacterium Alcanivorax hongdengensis Type Strain A-11-3.</title>
        <authorList>
            <person name="Lai Q."/>
            <person name="Shao Z."/>
        </authorList>
    </citation>
    <scope>NUCLEOTIDE SEQUENCE [LARGE SCALE GENOMIC DNA]</scope>
    <source>
        <strain evidence="3 4">A-11-3</strain>
    </source>
</reference>
<evidence type="ECO:0000256" key="1">
    <source>
        <dbReference type="SAM" id="Coils"/>
    </source>
</evidence>
<dbReference type="RefSeq" id="WP_008927819.1">
    <property type="nucleotide sequence ID" value="NZ_AMRJ01000003.1"/>
</dbReference>
<evidence type="ECO:0000256" key="2">
    <source>
        <dbReference type="SAM" id="Phobius"/>
    </source>
</evidence>
<dbReference type="PATRIC" id="fig|1177179.3.peg.631"/>
<dbReference type="Pfam" id="PF20567">
    <property type="entry name" value="DUF6776"/>
    <property type="match status" value="1"/>
</dbReference>
<protein>
    <submittedName>
        <fullName evidence="3">Uncharacterized protein</fullName>
    </submittedName>
</protein>
<feature type="coiled-coil region" evidence="1">
    <location>
        <begin position="54"/>
        <end position="123"/>
    </location>
</feature>
<evidence type="ECO:0000313" key="4">
    <source>
        <dbReference type="Proteomes" id="UP000010164"/>
    </source>
</evidence>
<dbReference type="eggNOG" id="ENOG5032TUN">
    <property type="taxonomic scope" value="Bacteria"/>
</dbReference>
<evidence type="ECO:0000313" key="3">
    <source>
        <dbReference type="EMBL" id="EKF75323.1"/>
    </source>
</evidence>
<dbReference type="InterPro" id="IPR046703">
    <property type="entry name" value="DUF6776"/>
</dbReference>
<dbReference type="Proteomes" id="UP000010164">
    <property type="component" value="Unassembled WGS sequence"/>
</dbReference>
<gene>
    <name evidence="3" type="ORF">A11A3_03164</name>
</gene>
<accession>L0WER0</accession>
<keyword evidence="4" id="KW-1185">Reference proteome</keyword>
<keyword evidence="2" id="KW-1133">Transmembrane helix</keyword>
<name>L0WER0_9GAMM</name>
<keyword evidence="2" id="KW-0472">Membrane</keyword>
<proteinExistence type="predicted"/>
<dbReference type="OrthoDB" id="7056878at2"/>
<dbReference type="AlphaFoldDB" id="L0WER0"/>
<organism evidence="3 4">
    <name type="scientific">Alcanivorax hongdengensis A-11-3</name>
    <dbReference type="NCBI Taxonomy" id="1177179"/>
    <lineage>
        <taxon>Bacteria</taxon>
        <taxon>Pseudomonadati</taxon>
        <taxon>Pseudomonadota</taxon>
        <taxon>Gammaproteobacteria</taxon>
        <taxon>Oceanospirillales</taxon>
        <taxon>Alcanivoracaceae</taxon>
        <taxon>Alcanivorax</taxon>
    </lineage>
</organism>
<dbReference type="EMBL" id="AMRJ01000003">
    <property type="protein sequence ID" value="EKF75323.1"/>
    <property type="molecule type" value="Genomic_DNA"/>
</dbReference>
<comment type="caution">
    <text evidence="3">The sequence shown here is derived from an EMBL/GenBank/DDBJ whole genome shotgun (WGS) entry which is preliminary data.</text>
</comment>
<keyword evidence="1" id="KW-0175">Coiled coil</keyword>